<name>A0A085NCW6_9BILA</name>
<keyword evidence="4" id="KW-1185">Reference proteome</keyword>
<organism evidence="3">
    <name type="scientific">Trichuris suis</name>
    <name type="common">pig whipworm</name>
    <dbReference type="NCBI Taxonomy" id="68888"/>
    <lineage>
        <taxon>Eukaryota</taxon>
        <taxon>Metazoa</taxon>
        <taxon>Ecdysozoa</taxon>
        <taxon>Nematoda</taxon>
        <taxon>Enoplea</taxon>
        <taxon>Dorylaimia</taxon>
        <taxon>Trichinellida</taxon>
        <taxon>Trichuridae</taxon>
        <taxon>Trichuris</taxon>
    </lineage>
</organism>
<evidence type="ECO:0000313" key="4">
    <source>
        <dbReference type="Proteomes" id="UP000030764"/>
    </source>
</evidence>
<dbReference type="Proteomes" id="UP000030764">
    <property type="component" value="Unassembled WGS sequence"/>
</dbReference>
<feature type="region of interest" description="Disordered" evidence="1">
    <location>
        <begin position="1"/>
        <end position="44"/>
    </location>
</feature>
<evidence type="ECO:0000313" key="3">
    <source>
        <dbReference type="EMBL" id="KFD67312.1"/>
    </source>
</evidence>
<dbReference type="AlphaFoldDB" id="A0A085NCW6"/>
<dbReference type="Proteomes" id="UP000030758">
    <property type="component" value="Unassembled WGS sequence"/>
</dbReference>
<proteinExistence type="predicted"/>
<evidence type="ECO:0000256" key="1">
    <source>
        <dbReference type="SAM" id="MobiDB-lite"/>
    </source>
</evidence>
<protein>
    <submittedName>
        <fullName evidence="3">Uncharacterized protein</fullName>
    </submittedName>
</protein>
<reference evidence="3 4" key="1">
    <citation type="journal article" date="2014" name="Nat. Genet.">
        <title>Genome and transcriptome of the porcine whipworm Trichuris suis.</title>
        <authorList>
            <person name="Jex A.R."/>
            <person name="Nejsum P."/>
            <person name="Schwarz E.M."/>
            <person name="Hu L."/>
            <person name="Young N.D."/>
            <person name="Hall R.S."/>
            <person name="Korhonen P.K."/>
            <person name="Liao S."/>
            <person name="Thamsborg S."/>
            <person name="Xia J."/>
            <person name="Xu P."/>
            <person name="Wang S."/>
            <person name="Scheerlinck J.P."/>
            <person name="Hofmann A."/>
            <person name="Sternberg P.W."/>
            <person name="Wang J."/>
            <person name="Gasser R.B."/>
        </authorList>
    </citation>
    <scope>NUCLEOTIDE SEQUENCE [LARGE SCALE GENOMIC DNA]</scope>
    <source>
        <strain evidence="3">DCEP-RM93F</strain>
        <strain evidence="2">DCEP-RM93M</strain>
    </source>
</reference>
<dbReference type="EMBL" id="KL363211">
    <property type="protein sequence ID" value="KFD54013.1"/>
    <property type="molecule type" value="Genomic_DNA"/>
</dbReference>
<evidence type="ECO:0000313" key="2">
    <source>
        <dbReference type="EMBL" id="KFD54013.1"/>
    </source>
</evidence>
<gene>
    <name evidence="2" type="ORF">M513_05032</name>
    <name evidence="3" type="ORF">M514_05032</name>
</gene>
<dbReference type="EMBL" id="KL367516">
    <property type="protein sequence ID" value="KFD67312.1"/>
    <property type="molecule type" value="Genomic_DNA"/>
</dbReference>
<sequence>MIRATSANARRLMDPEIKGTHSRISALDSQTDAVESVTKRRRSNGACDIRGASEVQNGANVKKI</sequence>
<accession>A0A085NCW6</accession>